<sequence>MILSVNLSGPLPAPYRTLHGFENMTQELKHLLSPQRAPERLLQLAQGNLDTLVTEMDELLTRVTKVTADGEQTRQDAERTNDSAKSLAQFVKGILQAAEAANEDAIKLNETLRTQDETLEKSLPELQSEADRMITELRSRALNVQEKIAQDELKCLWSSSEDLLDKVKKLFGEPSEKNEDLKNEVWEKLANYHAKVDDARDLLREAASKIREADHLSAVN</sequence>
<dbReference type="GO" id="GO:0030334">
    <property type="term" value="P:regulation of cell migration"/>
    <property type="evidence" value="ECO:0007669"/>
    <property type="project" value="InterPro"/>
</dbReference>
<dbReference type="GO" id="GO:0030155">
    <property type="term" value="P:regulation of cell adhesion"/>
    <property type="evidence" value="ECO:0007669"/>
    <property type="project" value="InterPro"/>
</dbReference>
<feature type="non-terminal residue" evidence="2">
    <location>
        <position position="220"/>
    </location>
</feature>
<name>A0A091MXM3_CARIC</name>
<dbReference type="EMBL" id="KK520617">
    <property type="protein sequence ID" value="KFP66270.1"/>
    <property type="molecule type" value="Genomic_DNA"/>
</dbReference>
<dbReference type="GO" id="GO:0045995">
    <property type="term" value="P:regulation of embryonic development"/>
    <property type="evidence" value="ECO:0007669"/>
    <property type="project" value="InterPro"/>
</dbReference>
<evidence type="ECO:0000313" key="2">
    <source>
        <dbReference type="EMBL" id="KFP66270.1"/>
    </source>
</evidence>
<dbReference type="Proteomes" id="UP000054116">
    <property type="component" value="Unassembled WGS sequence"/>
</dbReference>
<dbReference type="AlphaFoldDB" id="A0A091MXM3"/>
<accession>A0A091MXM3</accession>
<keyword evidence="3" id="KW-1185">Reference proteome</keyword>
<evidence type="ECO:0000313" key="3">
    <source>
        <dbReference type="Proteomes" id="UP000054116"/>
    </source>
</evidence>
<organism evidence="2 3">
    <name type="scientific">Cariama cristata</name>
    <name type="common">Red-legged seriema</name>
    <dbReference type="NCBI Taxonomy" id="54380"/>
    <lineage>
        <taxon>Eukaryota</taxon>
        <taxon>Metazoa</taxon>
        <taxon>Chordata</taxon>
        <taxon>Craniata</taxon>
        <taxon>Vertebrata</taxon>
        <taxon>Euteleostomi</taxon>
        <taxon>Archelosauria</taxon>
        <taxon>Archosauria</taxon>
        <taxon>Dinosauria</taxon>
        <taxon>Saurischia</taxon>
        <taxon>Theropoda</taxon>
        <taxon>Coelurosauria</taxon>
        <taxon>Aves</taxon>
        <taxon>Neognathae</taxon>
        <taxon>Neoaves</taxon>
        <taxon>Telluraves</taxon>
        <taxon>Australaves</taxon>
        <taxon>Cariamiformes</taxon>
        <taxon>Cariamidae</taxon>
        <taxon>Cariama</taxon>
    </lineage>
</organism>
<dbReference type="Pfam" id="PF06008">
    <property type="entry name" value="Laminin_I"/>
    <property type="match status" value="1"/>
</dbReference>
<proteinExistence type="predicted"/>
<dbReference type="InterPro" id="IPR009254">
    <property type="entry name" value="Laminin_aI"/>
</dbReference>
<feature type="domain" description="Laminin alpha" evidence="1">
    <location>
        <begin position="3"/>
        <end position="220"/>
    </location>
</feature>
<evidence type="ECO:0000259" key="1">
    <source>
        <dbReference type="Pfam" id="PF06008"/>
    </source>
</evidence>
<reference evidence="2 3" key="1">
    <citation type="submission" date="2014-04" db="EMBL/GenBank/DDBJ databases">
        <title>Genome evolution of avian class.</title>
        <authorList>
            <person name="Zhang G."/>
            <person name="Li C."/>
        </authorList>
    </citation>
    <scope>NUCLEOTIDE SEQUENCE [LARGE SCALE GENOMIC DNA]</scope>
    <source>
        <strain evidence="2">BGI_N322</strain>
    </source>
</reference>
<gene>
    <name evidence="2" type="ORF">N322_04756</name>
</gene>
<protein>
    <submittedName>
        <fullName evidence="2">Laminin subunit alpha-2</fullName>
    </submittedName>
</protein>
<dbReference type="GO" id="GO:0005102">
    <property type="term" value="F:signaling receptor binding"/>
    <property type="evidence" value="ECO:0007669"/>
    <property type="project" value="InterPro"/>
</dbReference>